<evidence type="ECO:0000256" key="3">
    <source>
        <dbReference type="ARBA" id="ARBA00022475"/>
    </source>
</evidence>
<dbReference type="STRING" id="1428644.BIV57_01270"/>
<dbReference type="GO" id="GO:0055085">
    <property type="term" value="P:transmembrane transport"/>
    <property type="evidence" value="ECO:0007669"/>
    <property type="project" value="InterPro"/>
</dbReference>
<name>A0A1J7CIN0_9ACTN</name>
<feature type="transmembrane region" description="Helical" evidence="7">
    <location>
        <begin position="21"/>
        <end position="48"/>
    </location>
</feature>
<evidence type="ECO:0000313" key="9">
    <source>
        <dbReference type="EMBL" id="OIV39490.1"/>
    </source>
</evidence>
<dbReference type="RefSeq" id="WP_071654693.1">
    <property type="nucleotide sequence ID" value="NZ_MLCF01000002.1"/>
</dbReference>
<feature type="transmembrane region" description="Helical" evidence="7">
    <location>
        <begin position="210"/>
        <end position="231"/>
    </location>
</feature>
<feature type="transmembrane region" description="Helical" evidence="7">
    <location>
        <begin position="115"/>
        <end position="135"/>
    </location>
</feature>
<dbReference type="SUPFAM" id="SSF161098">
    <property type="entry name" value="MetI-like"/>
    <property type="match status" value="1"/>
</dbReference>
<dbReference type="OrthoDB" id="34224at2"/>
<dbReference type="InterPro" id="IPR051393">
    <property type="entry name" value="ABC_transporter_permease"/>
</dbReference>
<dbReference type="AlphaFoldDB" id="A0A1J7CIN0"/>
<evidence type="ECO:0000256" key="5">
    <source>
        <dbReference type="ARBA" id="ARBA00022989"/>
    </source>
</evidence>
<dbReference type="InterPro" id="IPR035906">
    <property type="entry name" value="MetI-like_sf"/>
</dbReference>
<gene>
    <name evidence="9" type="ORF">BIV57_01270</name>
</gene>
<keyword evidence="4 7" id="KW-0812">Transmembrane</keyword>
<dbReference type="GO" id="GO:0005886">
    <property type="term" value="C:plasma membrane"/>
    <property type="evidence" value="ECO:0007669"/>
    <property type="project" value="UniProtKB-SubCell"/>
</dbReference>
<dbReference type="Pfam" id="PF00528">
    <property type="entry name" value="BPD_transp_1"/>
    <property type="match status" value="1"/>
</dbReference>
<evidence type="ECO:0000256" key="6">
    <source>
        <dbReference type="ARBA" id="ARBA00023136"/>
    </source>
</evidence>
<sequence length="305" mass="33345">MRKASGRSASLDLEAGQRRAARLLAAPALAVLALTVVIPLLFAIVLSFTRYDMITRPRWVGLDNYRTLLTDPVFGTSVLSTLYFAVGQVLIGIVAAFFTAMLFNRRLAGGAAMRTVIYLPQAMSYVTVALLWSFLYDPANGPLDAILRALGLSPLNFLTSTHLAMPAIIAMSLWRNMGYFMIIILAGLKAVPGDLIEAAQLDGAGWWRRLAHVIVPQMSSTLFFVAVTWFLGGLQMFTQSYVMTQGGPVNSTRTIVYSLYDAAFTSLDFGRACAVAVLLFLAVAVVAVPVRIKQQLNARRLRHAH</sequence>
<evidence type="ECO:0000256" key="2">
    <source>
        <dbReference type="ARBA" id="ARBA00022448"/>
    </source>
</evidence>
<keyword evidence="10" id="KW-1185">Reference proteome</keyword>
<evidence type="ECO:0000313" key="10">
    <source>
        <dbReference type="Proteomes" id="UP000243342"/>
    </source>
</evidence>
<keyword evidence="5 7" id="KW-1133">Transmembrane helix</keyword>
<organism evidence="9 10">
    <name type="scientific">Mangrovactinospora gilvigrisea</name>
    <dbReference type="NCBI Taxonomy" id="1428644"/>
    <lineage>
        <taxon>Bacteria</taxon>
        <taxon>Bacillati</taxon>
        <taxon>Actinomycetota</taxon>
        <taxon>Actinomycetes</taxon>
        <taxon>Kitasatosporales</taxon>
        <taxon>Streptomycetaceae</taxon>
        <taxon>Mangrovactinospora</taxon>
    </lineage>
</organism>
<dbReference type="EMBL" id="MLCF01000002">
    <property type="protein sequence ID" value="OIV39490.1"/>
    <property type="molecule type" value="Genomic_DNA"/>
</dbReference>
<comment type="subcellular location">
    <subcellularLocation>
        <location evidence="1 7">Cell membrane</location>
        <topology evidence="1 7">Multi-pass membrane protein</topology>
    </subcellularLocation>
</comment>
<feature type="transmembrane region" description="Helical" evidence="7">
    <location>
        <begin position="269"/>
        <end position="292"/>
    </location>
</feature>
<dbReference type="PANTHER" id="PTHR30193">
    <property type="entry name" value="ABC TRANSPORTER PERMEASE PROTEIN"/>
    <property type="match status" value="1"/>
</dbReference>
<dbReference type="PANTHER" id="PTHR30193:SF41">
    <property type="entry name" value="DIACETYLCHITOBIOSE UPTAKE SYSTEM PERMEASE PROTEIN NGCF"/>
    <property type="match status" value="1"/>
</dbReference>
<reference evidence="9 10" key="1">
    <citation type="submission" date="2016-10" db="EMBL/GenBank/DDBJ databases">
        <title>Genome sequence of Streptomyces gilvigriseus MUSC 26.</title>
        <authorList>
            <person name="Lee L.-H."/>
            <person name="Ser H.-L."/>
        </authorList>
    </citation>
    <scope>NUCLEOTIDE SEQUENCE [LARGE SCALE GENOMIC DNA]</scope>
    <source>
        <strain evidence="9 10">MUSC 26</strain>
    </source>
</reference>
<comment type="similarity">
    <text evidence="7">Belongs to the binding-protein-dependent transport system permease family.</text>
</comment>
<dbReference type="Proteomes" id="UP000243342">
    <property type="component" value="Unassembled WGS sequence"/>
</dbReference>
<proteinExistence type="inferred from homology"/>
<feature type="transmembrane region" description="Helical" evidence="7">
    <location>
        <begin position="82"/>
        <end position="103"/>
    </location>
</feature>
<dbReference type="CDD" id="cd06261">
    <property type="entry name" value="TM_PBP2"/>
    <property type="match status" value="1"/>
</dbReference>
<evidence type="ECO:0000256" key="1">
    <source>
        <dbReference type="ARBA" id="ARBA00004651"/>
    </source>
</evidence>
<protein>
    <submittedName>
        <fullName evidence="9">ABC transporter permease</fullName>
    </submittedName>
</protein>
<evidence type="ECO:0000256" key="7">
    <source>
        <dbReference type="RuleBase" id="RU363032"/>
    </source>
</evidence>
<dbReference type="InterPro" id="IPR000515">
    <property type="entry name" value="MetI-like"/>
</dbReference>
<keyword evidence="2 7" id="KW-0813">Transport</keyword>
<dbReference type="PROSITE" id="PS50928">
    <property type="entry name" value="ABC_TM1"/>
    <property type="match status" value="1"/>
</dbReference>
<evidence type="ECO:0000259" key="8">
    <source>
        <dbReference type="PROSITE" id="PS50928"/>
    </source>
</evidence>
<comment type="caution">
    <text evidence="9">The sequence shown here is derived from an EMBL/GenBank/DDBJ whole genome shotgun (WGS) entry which is preliminary data.</text>
</comment>
<accession>A0A1J7CIN0</accession>
<feature type="transmembrane region" description="Helical" evidence="7">
    <location>
        <begin position="155"/>
        <end position="174"/>
    </location>
</feature>
<dbReference type="Gene3D" id="1.10.3720.10">
    <property type="entry name" value="MetI-like"/>
    <property type="match status" value="1"/>
</dbReference>
<keyword evidence="6 7" id="KW-0472">Membrane</keyword>
<feature type="domain" description="ABC transmembrane type-1" evidence="8">
    <location>
        <begin position="78"/>
        <end position="290"/>
    </location>
</feature>
<evidence type="ECO:0000256" key="4">
    <source>
        <dbReference type="ARBA" id="ARBA00022692"/>
    </source>
</evidence>
<keyword evidence="3" id="KW-1003">Cell membrane</keyword>